<gene>
    <name evidence="2" type="ORF">HID58_074027</name>
</gene>
<sequence>MATSYTLLAHLRVKRCSNTATPPRKQAVLRDGIQVATDEVKGLRSIKFLEKNRQYIQEPATVEKCQEFSKQLPYTRLARSFFLTLLSDSGFGLMCLLDFNCVACEPVRWANKPPKITESRVSISSDISSDMCSRGDNNTQDDMPGAGELTAKPYKTGNATVVCGVTNEEAKLQGDRVKSHVLLSFLASEWP</sequence>
<comment type="caution">
    <text evidence="2">The sequence shown here is derived from an EMBL/GenBank/DDBJ whole genome shotgun (WGS) entry which is preliminary data.</text>
</comment>
<feature type="non-terminal residue" evidence="2">
    <location>
        <position position="191"/>
    </location>
</feature>
<feature type="region of interest" description="Disordered" evidence="1">
    <location>
        <begin position="127"/>
        <end position="150"/>
    </location>
</feature>
<evidence type="ECO:0000313" key="3">
    <source>
        <dbReference type="Proteomes" id="UP000824890"/>
    </source>
</evidence>
<name>A0ABQ7YFL3_BRANA</name>
<reference evidence="2 3" key="1">
    <citation type="submission" date="2021-05" db="EMBL/GenBank/DDBJ databases">
        <title>Genome Assembly of Synthetic Allotetraploid Brassica napus Reveals Homoeologous Exchanges between Subgenomes.</title>
        <authorList>
            <person name="Davis J.T."/>
        </authorList>
    </citation>
    <scope>NUCLEOTIDE SEQUENCE [LARGE SCALE GENOMIC DNA]</scope>
    <source>
        <strain evidence="3">cv. Da-Ae</strain>
        <tissue evidence="2">Seedling</tissue>
    </source>
</reference>
<proteinExistence type="predicted"/>
<dbReference type="Proteomes" id="UP000824890">
    <property type="component" value="Unassembled WGS sequence"/>
</dbReference>
<evidence type="ECO:0000313" key="2">
    <source>
        <dbReference type="EMBL" id="KAH0867005.1"/>
    </source>
</evidence>
<keyword evidence="3" id="KW-1185">Reference proteome</keyword>
<protein>
    <submittedName>
        <fullName evidence="2">Uncharacterized protein</fullName>
    </submittedName>
</protein>
<organism evidence="2 3">
    <name type="scientific">Brassica napus</name>
    <name type="common">Rape</name>
    <dbReference type="NCBI Taxonomy" id="3708"/>
    <lineage>
        <taxon>Eukaryota</taxon>
        <taxon>Viridiplantae</taxon>
        <taxon>Streptophyta</taxon>
        <taxon>Embryophyta</taxon>
        <taxon>Tracheophyta</taxon>
        <taxon>Spermatophyta</taxon>
        <taxon>Magnoliopsida</taxon>
        <taxon>eudicotyledons</taxon>
        <taxon>Gunneridae</taxon>
        <taxon>Pentapetalae</taxon>
        <taxon>rosids</taxon>
        <taxon>malvids</taxon>
        <taxon>Brassicales</taxon>
        <taxon>Brassicaceae</taxon>
        <taxon>Brassiceae</taxon>
        <taxon>Brassica</taxon>
    </lineage>
</organism>
<evidence type="ECO:0000256" key="1">
    <source>
        <dbReference type="SAM" id="MobiDB-lite"/>
    </source>
</evidence>
<accession>A0ABQ7YFL3</accession>
<dbReference type="EMBL" id="JAGKQM010000017">
    <property type="protein sequence ID" value="KAH0867005.1"/>
    <property type="molecule type" value="Genomic_DNA"/>
</dbReference>